<accession>A0AAQ3NB91</accession>
<name>A0AAQ3NB91_VIGMU</name>
<feature type="region of interest" description="Disordered" evidence="1">
    <location>
        <begin position="1"/>
        <end position="199"/>
    </location>
</feature>
<reference evidence="3 4" key="1">
    <citation type="journal article" date="2023" name="Life. Sci Alliance">
        <title>Evolutionary insights into 3D genome organization and epigenetic landscape of Vigna mungo.</title>
        <authorList>
            <person name="Junaid A."/>
            <person name="Singh B."/>
            <person name="Bhatia S."/>
        </authorList>
    </citation>
    <scope>NUCLEOTIDE SEQUENCE [LARGE SCALE GENOMIC DNA]</scope>
    <source>
        <strain evidence="3">Urdbean</strain>
    </source>
</reference>
<feature type="compositionally biased region" description="Polar residues" evidence="1">
    <location>
        <begin position="42"/>
        <end position="75"/>
    </location>
</feature>
<evidence type="ECO:0000313" key="4">
    <source>
        <dbReference type="Proteomes" id="UP001374535"/>
    </source>
</evidence>
<gene>
    <name evidence="3" type="ORF">V8G54_019022</name>
</gene>
<evidence type="ECO:0000256" key="2">
    <source>
        <dbReference type="SAM" id="Phobius"/>
    </source>
</evidence>
<keyword evidence="2" id="KW-1133">Transmembrane helix</keyword>
<feature type="compositionally biased region" description="Basic and acidic residues" evidence="1">
    <location>
        <begin position="190"/>
        <end position="199"/>
    </location>
</feature>
<keyword evidence="2" id="KW-0812">Transmembrane</keyword>
<feature type="compositionally biased region" description="Polar residues" evidence="1">
    <location>
        <begin position="105"/>
        <end position="114"/>
    </location>
</feature>
<evidence type="ECO:0000313" key="3">
    <source>
        <dbReference type="EMBL" id="WVZ05676.1"/>
    </source>
</evidence>
<feature type="compositionally biased region" description="Basic residues" evidence="1">
    <location>
        <begin position="137"/>
        <end position="148"/>
    </location>
</feature>
<feature type="compositionally biased region" description="Basic residues" evidence="1">
    <location>
        <begin position="1"/>
        <end position="12"/>
    </location>
</feature>
<feature type="compositionally biased region" description="Low complexity" evidence="1">
    <location>
        <begin position="76"/>
        <end position="88"/>
    </location>
</feature>
<dbReference type="EMBL" id="CP144695">
    <property type="protein sequence ID" value="WVZ05676.1"/>
    <property type="molecule type" value="Genomic_DNA"/>
</dbReference>
<keyword evidence="2" id="KW-0472">Membrane</keyword>
<evidence type="ECO:0000256" key="1">
    <source>
        <dbReference type="SAM" id="MobiDB-lite"/>
    </source>
</evidence>
<organism evidence="3 4">
    <name type="scientific">Vigna mungo</name>
    <name type="common">Black gram</name>
    <name type="synonym">Phaseolus mungo</name>
    <dbReference type="NCBI Taxonomy" id="3915"/>
    <lineage>
        <taxon>Eukaryota</taxon>
        <taxon>Viridiplantae</taxon>
        <taxon>Streptophyta</taxon>
        <taxon>Embryophyta</taxon>
        <taxon>Tracheophyta</taxon>
        <taxon>Spermatophyta</taxon>
        <taxon>Magnoliopsida</taxon>
        <taxon>eudicotyledons</taxon>
        <taxon>Gunneridae</taxon>
        <taxon>Pentapetalae</taxon>
        <taxon>rosids</taxon>
        <taxon>fabids</taxon>
        <taxon>Fabales</taxon>
        <taxon>Fabaceae</taxon>
        <taxon>Papilionoideae</taxon>
        <taxon>50 kb inversion clade</taxon>
        <taxon>NPAAA clade</taxon>
        <taxon>indigoferoid/millettioid clade</taxon>
        <taxon>Phaseoleae</taxon>
        <taxon>Vigna</taxon>
    </lineage>
</organism>
<dbReference type="AlphaFoldDB" id="A0AAQ3NB91"/>
<feature type="compositionally biased region" description="Polar residues" evidence="1">
    <location>
        <begin position="23"/>
        <end position="34"/>
    </location>
</feature>
<protein>
    <submittedName>
        <fullName evidence="3">Uncharacterized protein</fullName>
    </submittedName>
</protein>
<dbReference type="Proteomes" id="UP001374535">
    <property type="component" value="Chromosome 6"/>
</dbReference>
<keyword evidence="4" id="KW-1185">Reference proteome</keyword>
<sequence>MSHHHNHNHHRCSSIIREKSSKHTNPSPFLSTPSIMRRHSSNVHSSSPIALNTRSNSSAEILPSRSVSNTAKASLSSSGSDPDSGPDPMWFMRASTVMQPPAPPSTSLSMSATSDAPRRVRIASRSWRETTPSLSRSIRRKAWARSHRTSTVTSDQSPEAPGRTLVGVREPAALGAAGLWTESSEEEDPKEGGSDRDKDRSFLERKRCFGLSLRFLGLMLMSFIMGD</sequence>
<proteinExistence type="predicted"/>
<feature type="transmembrane region" description="Helical" evidence="2">
    <location>
        <begin position="208"/>
        <end position="226"/>
    </location>
</feature>